<dbReference type="InterPro" id="IPR017938">
    <property type="entry name" value="Riboflavin_synthase-like_b-brl"/>
</dbReference>
<dbReference type="EMBL" id="UOEA01000043">
    <property type="protein sequence ID" value="VAV83601.1"/>
    <property type="molecule type" value="Genomic_DNA"/>
</dbReference>
<proteinExistence type="predicted"/>
<dbReference type="InterPro" id="IPR023366">
    <property type="entry name" value="ATP_synth_asu-like_sf"/>
</dbReference>
<comment type="pathway">
    <text evidence="3">Cofactor biosynthesis; riboflavin biosynthesis; riboflavin from 2-hydroxy-3-oxobutyl phosphate and 5-amino-6-(D-ribitylamino)uracil: step 2/2.</text>
</comment>
<keyword evidence="8" id="KW-0677">Repeat</keyword>
<evidence type="ECO:0000256" key="5">
    <source>
        <dbReference type="ARBA" id="ARBA00013950"/>
    </source>
</evidence>
<dbReference type="InterPro" id="IPR026017">
    <property type="entry name" value="Lumazine-bd_dom"/>
</dbReference>
<dbReference type="AlphaFoldDB" id="A0A3B0QTC5"/>
<accession>A0A3B0QTC5</accession>
<feature type="domain" description="Lumazine-binding" evidence="9">
    <location>
        <begin position="109"/>
        <end position="205"/>
    </location>
</feature>
<dbReference type="PROSITE" id="PS51177">
    <property type="entry name" value="LUMAZINE_BIND"/>
    <property type="match status" value="2"/>
</dbReference>
<dbReference type="SUPFAM" id="SSF63380">
    <property type="entry name" value="Riboflavin synthase domain-like"/>
    <property type="match status" value="2"/>
</dbReference>
<dbReference type="NCBIfam" id="NF006767">
    <property type="entry name" value="PRK09289.1"/>
    <property type="match status" value="1"/>
</dbReference>
<comment type="catalytic activity">
    <reaction evidence="1">
        <text>2 6,7-dimethyl-8-(1-D-ribityl)lumazine + H(+) = 5-amino-6-(D-ribitylamino)uracil + riboflavin</text>
        <dbReference type="Rhea" id="RHEA:20772"/>
        <dbReference type="ChEBI" id="CHEBI:15378"/>
        <dbReference type="ChEBI" id="CHEBI:15934"/>
        <dbReference type="ChEBI" id="CHEBI:57986"/>
        <dbReference type="ChEBI" id="CHEBI:58201"/>
        <dbReference type="EC" id="2.5.1.9"/>
    </reaction>
</comment>
<dbReference type="Pfam" id="PF00677">
    <property type="entry name" value="Lum_binding"/>
    <property type="match status" value="2"/>
</dbReference>
<gene>
    <name evidence="10" type="ORF">MNBD_DELTA01-2112</name>
</gene>
<sequence>MFTGIVECLGTVKSIEKIGISGKIFVKTRFAPPRTDHRDNVALQVELAVGDSVAVNGVCLTVTRVSSGEFVADISDETLKQTNIGGLGSGASVNLERALTPFTPMGGHIVTGHIDCTGALAARVGKGTGEELEFTMPPEFQRFLVHKGSVAVDGISLTVAALTGNGFKVAVIPHTIENTTLQGLRPGQFVNIETDLIGKYVERFMRASKEDGSDGADKGSNISAGFLAEHGFLKGE</sequence>
<evidence type="ECO:0000256" key="6">
    <source>
        <dbReference type="ARBA" id="ARBA00022619"/>
    </source>
</evidence>
<evidence type="ECO:0000256" key="4">
    <source>
        <dbReference type="ARBA" id="ARBA00012827"/>
    </source>
</evidence>
<keyword evidence="7 10" id="KW-0808">Transferase</keyword>
<name>A0A3B0QTC5_9ZZZZ</name>
<evidence type="ECO:0000313" key="10">
    <source>
        <dbReference type="EMBL" id="VAV83601.1"/>
    </source>
</evidence>
<feature type="domain" description="Lumazine-binding" evidence="9">
    <location>
        <begin position="1"/>
        <end position="108"/>
    </location>
</feature>
<dbReference type="PANTHER" id="PTHR21098">
    <property type="entry name" value="RIBOFLAVIN SYNTHASE ALPHA CHAIN"/>
    <property type="match status" value="1"/>
</dbReference>
<keyword evidence="6" id="KW-0686">Riboflavin biosynthesis</keyword>
<dbReference type="Gene3D" id="2.40.30.20">
    <property type="match status" value="2"/>
</dbReference>
<evidence type="ECO:0000259" key="9">
    <source>
        <dbReference type="PROSITE" id="PS51177"/>
    </source>
</evidence>
<evidence type="ECO:0000256" key="7">
    <source>
        <dbReference type="ARBA" id="ARBA00022679"/>
    </source>
</evidence>
<evidence type="ECO:0000256" key="8">
    <source>
        <dbReference type="ARBA" id="ARBA00022737"/>
    </source>
</evidence>
<organism evidence="10">
    <name type="scientific">hydrothermal vent metagenome</name>
    <dbReference type="NCBI Taxonomy" id="652676"/>
    <lineage>
        <taxon>unclassified sequences</taxon>
        <taxon>metagenomes</taxon>
        <taxon>ecological metagenomes</taxon>
    </lineage>
</organism>
<evidence type="ECO:0000256" key="2">
    <source>
        <dbReference type="ARBA" id="ARBA00002803"/>
    </source>
</evidence>
<dbReference type="EC" id="2.5.1.9" evidence="4"/>
<dbReference type="FunFam" id="2.40.30.20:FF:000004">
    <property type="entry name" value="Riboflavin synthase, alpha subunit"/>
    <property type="match status" value="1"/>
</dbReference>
<evidence type="ECO:0000256" key="3">
    <source>
        <dbReference type="ARBA" id="ARBA00004887"/>
    </source>
</evidence>
<dbReference type="InterPro" id="IPR001783">
    <property type="entry name" value="Lumazine-bd"/>
</dbReference>
<protein>
    <recommendedName>
        <fullName evidence="5">Riboflavin synthase</fullName>
        <ecNumber evidence="4">2.5.1.9</ecNumber>
    </recommendedName>
</protein>
<comment type="function">
    <text evidence="2">Catalyzes the dismutation of two molecules of 6,7-dimethyl-8-ribityllumazine, resulting in the formation of riboflavin and 5-amino-6-(D-ribitylamino)uracil.</text>
</comment>
<dbReference type="NCBIfam" id="TIGR00187">
    <property type="entry name" value="ribE"/>
    <property type="match status" value="1"/>
</dbReference>
<reference evidence="10" key="1">
    <citation type="submission" date="2018-06" db="EMBL/GenBank/DDBJ databases">
        <authorList>
            <person name="Zhirakovskaya E."/>
        </authorList>
    </citation>
    <scope>NUCLEOTIDE SEQUENCE</scope>
</reference>
<evidence type="ECO:0000256" key="1">
    <source>
        <dbReference type="ARBA" id="ARBA00000968"/>
    </source>
</evidence>
<dbReference type="CDD" id="cd00402">
    <property type="entry name" value="Riboflavin_synthase_like"/>
    <property type="match status" value="1"/>
</dbReference>
<dbReference type="GO" id="GO:0009231">
    <property type="term" value="P:riboflavin biosynthetic process"/>
    <property type="evidence" value="ECO:0007669"/>
    <property type="project" value="UniProtKB-KW"/>
</dbReference>
<dbReference type="PANTHER" id="PTHR21098:SF12">
    <property type="entry name" value="RIBOFLAVIN SYNTHASE"/>
    <property type="match status" value="1"/>
</dbReference>
<dbReference type="GO" id="GO:0004746">
    <property type="term" value="F:riboflavin synthase activity"/>
    <property type="evidence" value="ECO:0007669"/>
    <property type="project" value="UniProtKB-EC"/>
</dbReference>
<dbReference type="PIRSF" id="PIRSF000498">
    <property type="entry name" value="Riboflavin_syn_A"/>
    <property type="match status" value="1"/>
</dbReference>